<dbReference type="Proteomes" id="UP001350005">
    <property type="component" value="Unassembled WGS sequence"/>
</dbReference>
<feature type="coiled-coil region" evidence="1">
    <location>
        <begin position="1162"/>
        <end position="1207"/>
    </location>
</feature>
<organism evidence="4 5">
    <name type="scientific">Chryseobacterium arthrosphaerae</name>
    <dbReference type="NCBI Taxonomy" id="651561"/>
    <lineage>
        <taxon>Bacteria</taxon>
        <taxon>Pseudomonadati</taxon>
        <taxon>Bacteroidota</taxon>
        <taxon>Flavobacteriia</taxon>
        <taxon>Flavobacteriales</taxon>
        <taxon>Weeksellaceae</taxon>
        <taxon>Chryseobacterium group</taxon>
        <taxon>Chryseobacterium</taxon>
    </lineage>
</organism>
<keyword evidence="1" id="KW-0175">Coiled coil</keyword>
<evidence type="ECO:0000256" key="1">
    <source>
        <dbReference type="SAM" id="Coils"/>
    </source>
</evidence>
<comment type="caution">
    <text evidence="4">The sequence shown here is derived from an EMBL/GenBank/DDBJ whole genome shotgun (WGS) entry which is preliminary data.</text>
</comment>
<feature type="region of interest" description="Disordered" evidence="2">
    <location>
        <begin position="90"/>
        <end position="146"/>
    </location>
</feature>
<sequence>MPDKLAILQAQVIIADLKNVETAAKSLNNTFKETVKQTDKISKAFNTGRIREYTAAIRELNAVTTQHTNIERQLADAIARTTNLERQQARLQTEQARTRRELAEASRAESRARQEAAREAAAEERQNRNSSSAHRQLTREVREARQKARDYGAEMINLKEKLRQGTITQREYSQQMTELRRKFRESTNEAIRLERQLRQLNQSTLPSNQRNGALAGRVTDIIKGVGIVSLLQKGFASLTNAAYKMGAAFYDTAVKLETLRFAQKAVFKTNEEVAKQNVFLSSIANKYGLEIMSLTDAYNKFSASSSGTSLEGERSRQIFDAVAKSSAMLGVSTEDTAGVLRALGQMMSKGKVQAEELRGQLGDRMAGAFRLFADGMGVSTAQLDKMLKDGKVITEEVLPKFADQLNKKYNLGIEGVDTKQADIARIKNEWTDFVDAVENKSGIVAGGINMAATAIVTLLQALKPSKEVTVIEQQQLKLNELGIQLRQNWNDENKRKQILDEIIQINPFFLNGLDKEKVTLEEIAKRIQDVNVQYVQKIALQEQEDKIRELVKDQALNYRDLAQIINENAVAYNALSTGAKNALDQFSQGAINYDKAYNSIISSTKAGTDERRKALSMLKDMNLVFEKETWHGFNRVRGIKDTNSAIKGATTEYNNLVMATNKMLGVQGQLIHMNGLTAQSFNKVGDAIKNQRKAGMEIIKAAQGRGDKHVLLNNVWRSQKKDGSWFTTDKKETDGWYMENGELVKRKPATLPEKETKPKAATLTAAQKDFVNIATGQRDTEIALLKEKRLDLLIDEQEYWIEYENIVKSFSNKIQAYLKGSNAKEIQVEGSVRKKAIEAIEQSTKELYDIRAKQLEENSKKEQNILERSSKEIDQSSALSDVEKLNKQIENDSKMIAELEAYYSKQIKLAGDSAQSVIEWERKRDEEIGKIEDQRLQRLSAIPEAVRNEIEYQNEILTANKGVSYEKQRQLILTNKKLNAEERAYQLSALEKQKEIKFNDQEIERQRQLRDSIINRLVDEKSIGLPGIPTKEEIKLLAQYGDEIERLTSENLQNQKDLDLLNFKKIAKGFDPLVNMISSLGLNRISDQFTKMYQKILDEGKNFSMSTKEIFAAAGSVIADFAQKFTNAQKEKTISALDEQLKYSQDATEQELGFINSRLEALNSLEELTAEQAAERNRLEDEARVYKDQQRQREKLIETQKARAEQKAAAQQALINAALAATMALATQAPPASYVMAGLSLAFGIAQSVSIMSKDPVPKYWKGRKGGVAEYAITQDRGREIIADEDGRIKSLGSDTGDKMTWLDKGDTVYTADETKHILKTMGAEAKIGNKVFSSIARQSMIAPQVSVVNHYKDNSDAIAEKVGKRFEQTFARYDKPAIVKINGFIYLYQGANHAVKMGTYDLETGKETLYGAN</sequence>
<evidence type="ECO:0000313" key="4">
    <source>
        <dbReference type="EMBL" id="MEE6129902.1"/>
    </source>
</evidence>
<gene>
    <name evidence="4" type="ORF">V2E39_21060</name>
</gene>
<evidence type="ECO:0000259" key="3">
    <source>
        <dbReference type="Pfam" id="PF20155"/>
    </source>
</evidence>
<evidence type="ECO:0000313" key="5">
    <source>
        <dbReference type="Proteomes" id="UP001350005"/>
    </source>
</evidence>
<reference evidence="4 5" key="1">
    <citation type="submission" date="2024-01" db="EMBL/GenBank/DDBJ databases">
        <title>Whole genome of Chryseobacterium arthrosphaerae NNCa 2741.</title>
        <authorList>
            <person name="Boriskina E.V."/>
            <person name="Gordinskaya N.A."/>
            <person name="Kropotov V.S."/>
            <person name="Alekseeva A.E."/>
            <person name="Makhova M.A."/>
            <person name="Kryazhev D.V."/>
            <person name="Shkurkina I.S."/>
        </authorList>
    </citation>
    <scope>NUCLEOTIDE SEQUENCE [LARGE SCALE GENOMIC DNA]</scope>
    <source>
        <strain evidence="4 5">NNCa 2741</strain>
    </source>
</reference>
<feature type="compositionally biased region" description="Basic and acidic residues" evidence="2">
    <location>
        <begin position="137"/>
        <end position="146"/>
    </location>
</feature>
<evidence type="ECO:0000256" key="2">
    <source>
        <dbReference type="SAM" id="MobiDB-lite"/>
    </source>
</evidence>
<accession>A0ABU7R519</accession>
<dbReference type="EMBL" id="JAZGJU010000064">
    <property type="protein sequence ID" value="MEE6129902.1"/>
    <property type="molecule type" value="Genomic_DNA"/>
</dbReference>
<feature type="compositionally biased region" description="Basic and acidic residues" evidence="2">
    <location>
        <begin position="96"/>
        <end position="127"/>
    </location>
</feature>
<keyword evidence="5" id="KW-1185">Reference proteome</keyword>
<dbReference type="RefSeq" id="WP_330937542.1">
    <property type="nucleotide sequence ID" value="NZ_JAZGJU010000064.1"/>
</dbReference>
<dbReference type="InterPro" id="IPR013491">
    <property type="entry name" value="Tape_meas_N"/>
</dbReference>
<dbReference type="NCBIfam" id="TIGR02675">
    <property type="entry name" value="tape_meas_nterm"/>
    <property type="match status" value="1"/>
</dbReference>
<name>A0ABU7R519_9FLAO</name>
<feature type="domain" description="Tape measure protein N-terminal" evidence="3">
    <location>
        <begin position="249"/>
        <end position="438"/>
    </location>
</feature>
<proteinExistence type="predicted"/>
<dbReference type="Pfam" id="PF20155">
    <property type="entry name" value="TMP_3"/>
    <property type="match status" value="1"/>
</dbReference>
<feature type="coiled-coil region" evidence="1">
    <location>
        <begin position="852"/>
        <end position="902"/>
    </location>
</feature>
<protein>
    <submittedName>
        <fullName evidence="4">Tape measure protein</fullName>
    </submittedName>
</protein>